<dbReference type="EMBL" id="BAABLP010000009">
    <property type="protein sequence ID" value="GAA4755541.1"/>
    <property type="molecule type" value="Genomic_DNA"/>
</dbReference>
<protein>
    <submittedName>
        <fullName evidence="4">Uncharacterized protein</fullName>
    </submittedName>
</protein>
<evidence type="ECO:0000256" key="2">
    <source>
        <dbReference type="SAM" id="MobiDB-lite"/>
    </source>
</evidence>
<comment type="caution">
    <text evidence="4">The sequence shown here is derived from an EMBL/GenBank/DDBJ whole genome shotgun (WGS) entry which is preliminary data.</text>
</comment>
<organism evidence="4 5">
    <name type="scientific">Amnibacterium soli</name>
    <dbReference type="NCBI Taxonomy" id="1282736"/>
    <lineage>
        <taxon>Bacteria</taxon>
        <taxon>Bacillati</taxon>
        <taxon>Actinomycetota</taxon>
        <taxon>Actinomycetes</taxon>
        <taxon>Micrococcales</taxon>
        <taxon>Microbacteriaceae</taxon>
        <taxon>Amnibacterium</taxon>
    </lineage>
</organism>
<evidence type="ECO:0000256" key="1">
    <source>
        <dbReference type="SAM" id="Coils"/>
    </source>
</evidence>
<evidence type="ECO:0000313" key="4">
    <source>
        <dbReference type="EMBL" id="GAA4755541.1"/>
    </source>
</evidence>
<accession>A0ABP8ZG94</accession>
<sequence length="259" mass="26945">MPSDWERVAADPRLLAALRRRAAGPTDPLDRLWWAEHPGAPTPQGLPDPALRTEDARRALYRKGAARSEAVEAERAADAAAASLRALRRDLAAAEEEVRGADGGGGTRAAVRPARRVLIGAVVAAVLIGAAAGWAAGRFGAPPHAAALTVFDRAQRADDRFPTAAEPPRAVDPGSTRFIGSSSASGTSVYAARASGDRVCLLAVVLAQHVVGSCTTEGAFAEAGLELSFPTSIDPQDDSGPAPPQELTPHWTPDGRLTF</sequence>
<feature type="transmembrane region" description="Helical" evidence="3">
    <location>
        <begin position="117"/>
        <end position="136"/>
    </location>
</feature>
<gene>
    <name evidence="4" type="ORF">GCM10025783_30900</name>
</gene>
<dbReference type="Proteomes" id="UP001500121">
    <property type="component" value="Unassembled WGS sequence"/>
</dbReference>
<evidence type="ECO:0000313" key="5">
    <source>
        <dbReference type="Proteomes" id="UP001500121"/>
    </source>
</evidence>
<dbReference type="RefSeq" id="WP_345482246.1">
    <property type="nucleotide sequence ID" value="NZ_BAABLP010000009.1"/>
</dbReference>
<reference evidence="5" key="1">
    <citation type="journal article" date="2019" name="Int. J. Syst. Evol. Microbiol.">
        <title>The Global Catalogue of Microorganisms (GCM) 10K type strain sequencing project: providing services to taxonomists for standard genome sequencing and annotation.</title>
        <authorList>
            <consortium name="The Broad Institute Genomics Platform"/>
            <consortium name="The Broad Institute Genome Sequencing Center for Infectious Disease"/>
            <person name="Wu L."/>
            <person name="Ma J."/>
        </authorList>
    </citation>
    <scope>NUCLEOTIDE SEQUENCE [LARGE SCALE GENOMIC DNA]</scope>
    <source>
        <strain evidence="5">JCM 19015</strain>
    </source>
</reference>
<keyword evidence="1" id="KW-0175">Coiled coil</keyword>
<evidence type="ECO:0000256" key="3">
    <source>
        <dbReference type="SAM" id="Phobius"/>
    </source>
</evidence>
<keyword evidence="5" id="KW-1185">Reference proteome</keyword>
<keyword evidence="3" id="KW-1133">Transmembrane helix</keyword>
<feature type="region of interest" description="Disordered" evidence="2">
    <location>
        <begin position="27"/>
        <end position="50"/>
    </location>
</feature>
<feature type="coiled-coil region" evidence="1">
    <location>
        <begin position="70"/>
        <end position="104"/>
    </location>
</feature>
<proteinExistence type="predicted"/>
<keyword evidence="3" id="KW-0472">Membrane</keyword>
<feature type="region of interest" description="Disordered" evidence="2">
    <location>
        <begin position="230"/>
        <end position="259"/>
    </location>
</feature>
<keyword evidence="3" id="KW-0812">Transmembrane</keyword>
<name>A0ABP8ZG94_9MICO</name>